<dbReference type="EMBL" id="FOZS01000003">
    <property type="protein sequence ID" value="SFS88259.1"/>
    <property type="molecule type" value="Genomic_DNA"/>
</dbReference>
<dbReference type="InterPro" id="IPR017896">
    <property type="entry name" value="4Fe4S_Fe-S-bd"/>
</dbReference>
<reference evidence="7" key="1">
    <citation type="submission" date="2016-10" db="EMBL/GenBank/DDBJ databases">
        <authorList>
            <person name="Varghese N."/>
            <person name="Submissions S."/>
        </authorList>
    </citation>
    <scope>NUCLEOTIDE SEQUENCE [LARGE SCALE GENOMIC DNA]</scope>
    <source>
        <strain evidence="7">DSM 22427</strain>
    </source>
</reference>
<keyword evidence="4" id="KW-0812">Transmembrane</keyword>
<dbReference type="RefSeq" id="WP_092905767.1">
    <property type="nucleotide sequence ID" value="NZ_FOZS01000003.1"/>
</dbReference>
<dbReference type="Pfam" id="PF12801">
    <property type="entry name" value="Fer4_5"/>
    <property type="match status" value="2"/>
</dbReference>
<name>A0A1I6TGD2_9EURY</name>
<protein>
    <submittedName>
        <fullName evidence="6">4Fe-4S binding domain-containing protein</fullName>
    </submittedName>
</protein>
<dbReference type="OrthoDB" id="23833at2157"/>
<evidence type="ECO:0000313" key="6">
    <source>
        <dbReference type="EMBL" id="SFS88259.1"/>
    </source>
</evidence>
<dbReference type="PANTHER" id="PTHR30224">
    <property type="entry name" value="ELECTRON TRANSPORT PROTEIN"/>
    <property type="match status" value="1"/>
</dbReference>
<evidence type="ECO:0000259" key="5">
    <source>
        <dbReference type="Pfam" id="PF12801"/>
    </source>
</evidence>
<accession>A0A1I6TGD2</accession>
<evidence type="ECO:0000256" key="4">
    <source>
        <dbReference type="SAM" id="Phobius"/>
    </source>
</evidence>
<gene>
    <name evidence="6" type="ORF">SAMN04488556_3098</name>
</gene>
<keyword evidence="7" id="KW-1185">Reference proteome</keyword>
<dbReference type="GO" id="GO:0005886">
    <property type="term" value="C:plasma membrane"/>
    <property type="evidence" value="ECO:0007669"/>
    <property type="project" value="UniProtKB-SubCell"/>
</dbReference>
<feature type="transmembrane region" description="Helical" evidence="4">
    <location>
        <begin position="341"/>
        <end position="361"/>
    </location>
</feature>
<proteinExistence type="predicted"/>
<dbReference type="Proteomes" id="UP000199199">
    <property type="component" value="Unassembled WGS sequence"/>
</dbReference>
<keyword evidence="3 4" id="KW-0472">Membrane</keyword>
<comment type="subcellular location">
    <subcellularLocation>
        <location evidence="1">Cell membrane</location>
    </subcellularLocation>
</comment>
<feature type="domain" description="4Fe-4S ferredoxin-type" evidence="5">
    <location>
        <begin position="76"/>
        <end position="110"/>
    </location>
</feature>
<feature type="transmembrane region" description="Helical" evidence="4">
    <location>
        <begin position="123"/>
        <end position="147"/>
    </location>
</feature>
<dbReference type="AlphaFoldDB" id="A0A1I6TGD2"/>
<feature type="transmembrane region" description="Helical" evidence="4">
    <location>
        <begin position="395"/>
        <end position="414"/>
    </location>
</feature>
<organism evidence="6 7">
    <name type="scientific">Halostagnicola kamekurae</name>
    <dbReference type="NCBI Taxonomy" id="619731"/>
    <lineage>
        <taxon>Archaea</taxon>
        <taxon>Methanobacteriati</taxon>
        <taxon>Methanobacteriota</taxon>
        <taxon>Stenosarchaea group</taxon>
        <taxon>Halobacteria</taxon>
        <taxon>Halobacteriales</taxon>
        <taxon>Natrialbaceae</taxon>
        <taxon>Halostagnicola</taxon>
    </lineage>
</organism>
<feature type="transmembrane region" description="Helical" evidence="4">
    <location>
        <begin position="261"/>
        <end position="279"/>
    </location>
</feature>
<evidence type="ECO:0000313" key="7">
    <source>
        <dbReference type="Proteomes" id="UP000199199"/>
    </source>
</evidence>
<feature type="transmembrane region" description="Helical" evidence="4">
    <location>
        <begin position="159"/>
        <end position="177"/>
    </location>
</feature>
<feature type="transmembrane region" description="Helical" evidence="4">
    <location>
        <begin position="38"/>
        <end position="56"/>
    </location>
</feature>
<evidence type="ECO:0000256" key="1">
    <source>
        <dbReference type="ARBA" id="ARBA00004236"/>
    </source>
</evidence>
<feature type="transmembrane region" description="Helical" evidence="4">
    <location>
        <begin position="76"/>
        <end position="102"/>
    </location>
</feature>
<feature type="domain" description="4Fe-4S ferredoxin-type" evidence="5">
    <location>
        <begin position="161"/>
        <end position="198"/>
    </location>
</feature>
<feature type="transmembrane region" description="Helical" evidence="4">
    <location>
        <begin position="299"/>
        <end position="320"/>
    </location>
</feature>
<sequence length="452" mass="49531">MATEEKRSNRTTAEQQNSSASITLTNNRVMRFLFTNKNVQHAVNLLTVAIFFYAIYRAAVGPTDSATNFGNVAFFGFWWAPVMILSLVFLGRIWCYFCPMGAIVRFTQRFGLQRHFPMYTRKWVVLGLPISVLSLTALSFAMARWPMYKVGVAYSPRLIPIYWLVILGVAVAVSLVYQRQAFCRYVCPATGVMSVTSKFSPLEVAQNTDTGVQCATLEYKSDFLSTDRRCTACMKCTTENPDEDVELRFRWPGAKVLTERIPLVDEALVALVIWAVFPIDHVLGGPVEETALVGSLPGVLAPTAAYAVSIIATILAFTAVNRLASSWSGIDWTMSFTKFGLAYAPLGIMFTFGSHAIGGLLESGGQTLNVFAGGLGIPLDLPAGASPEIVAAWDAFFVTGWLWLAVLWSAVIAWQVARTMTESKELALKAFAPHFALMAGSTYVVATVLATH</sequence>
<evidence type="ECO:0000256" key="2">
    <source>
        <dbReference type="ARBA" id="ARBA00022475"/>
    </source>
</evidence>
<evidence type="ECO:0000256" key="3">
    <source>
        <dbReference type="ARBA" id="ARBA00023136"/>
    </source>
</evidence>
<keyword evidence="4" id="KW-1133">Transmembrane helix</keyword>
<keyword evidence="2" id="KW-1003">Cell membrane</keyword>
<feature type="transmembrane region" description="Helical" evidence="4">
    <location>
        <begin position="426"/>
        <end position="450"/>
    </location>
</feature>
<dbReference type="PANTHER" id="PTHR30224:SF4">
    <property type="entry name" value="ELECTRON TRANSPORT PROTEIN YCCM-RELATED"/>
    <property type="match status" value="1"/>
</dbReference>
<dbReference type="InterPro" id="IPR052378">
    <property type="entry name" value="NosR_regulator"/>
</dbReference>